<dbReference type="KEGG" id="mbat:BN1208_0084"/>
<dbReference type="Proteomes" id="UP000064007">
    <property type="component" value="Chromosome 1"/>
</dbReference>
<evidence type="ECO:0000313" key="1">
    <source>
        <dbReference type="EMBL" id="CEZ18980.1"/>
    </source>
</evidence>
<dbReference type="STRING" id="1581557.BN1208_0084"/>
<dbReference type="EMBL" id="LN827929">
    <property type="protein sequence ID" value="CEZ18980.1"/>
    <property type="molecule type" value="Genomic_DNA"/>
</dbReference>
<evidence type="ECO:0000313" key="2">
    <source>
        <dbReference type="Proteomes" id="UP000064007"/>
    </source>
</evidence>
<organism evidence="1 2">
    <name type="scientific">Candidatus Methylopumilus planktonicus</name>
    <dbReference type="NCBI Taxonomy" id="1581557"/>
    <lineage>
        <taxon>Bacteria</taxon>
        <taxon>Pseudomonadati</taxon>
        <taxon>Pseudomonadota</taxon>
        <taxon>Betaproteobacteria</taxon>
        <taxon>Nitrosomonadales</taxon>
        <taxon>Methylophilaceae</taxon>
        <taxon>Candidatus Methylopumilus</taxon>
    </lineage>
</organism>
<dbReference type="HOGENOM" id="CLU_2330493_0_0_4"/>
<proteinExistence type="predicted"/>
<reference evidence="2" key="1">
    <citation type="submission" date="2014-12" db="EMBL/GenBank/DDBJ databases">
        <authorList>
            <person name="Salcher M.M."/>
        </authorList>
    </citation>
    <scope>NUCLEOTIDE SEQUENCE [LARGE SCALE GENOMIC DNA]</scope>
    <source>
        <strain evidence="2">MMS-10A-171</strain>
    </source>
</reference>
<dbReference type="AlphaFoldDB" id="A0A0D6EU15"/>
<accession>A0A0D6EU15</accession>
<gene>
    <name evidence="1" type="ORF">BN1208_0084</name>
</gene>
<protein>
    <submittedName>
        <fullName evidence="1">Uncharacterized protein</fullName>
    </submittedName>
</protein>
<name>A0A0D6EU15_9PROT</name>
<sequence>MFHKPLGNLQIFTIMNYTIFKKTYMKHITLLFLFVLLSSCSMMTYTNQSKLSNTSKTYIINCAFWDACYAKAEKLCSNGYSLVDKSASLPYSLEISCK</sequence>
<keyword evidence="2" id="KW-1185">Reference proteome</keyword>